<comment type="cofactor">
    <cofactor evidence="1">
        <name>Mg(2+)</name>
        <dbReference type="ChEBI" id="CHEBI:18420"/>
    </cofactor>
</comment>
<dbReference type="Pfam" id="PF00348">
    <property type="entry name" value="polyprenyl_synt"/>
    <property type="match status" value="1"/>
</dbReference>
<evidence type="ECO:0000256" key="4">
    <source>
        <dbReference type="ARBA" id="ARBA00022723"/>
    </source>
</evidence>
<comment type="similarity">
    <text evidence="2 6">Belongs to the FPP/GGPP synthase family.</text>
</comment>
<dbReference type="InterPro" id="IPR033749">
    <property type="entry name" value="Polyprenyl_synt_CS"/>
</dbReference>
<dbReference type="OrthoDB" id="4497239at2"/>
<evidence type="ECO:0000256" key="3">
    <source>
        <dbReference type="ARBA" id="ARBA00022679"/>
    </source>
</evidence>
<dbReference type="Gene3D" id="1.10.600.10">
    <property type="entry name" value="Farnesyl Diphosphate Synthase"/>
    <property type="match status" value="1"/>
</dbReference>
<gene>
    <name evidence="7" type="ORF">SAMN02745225_00630</name>
</gene>
<dbReference type="Proteomes" id="UP000184295">
    <property type="component" value="Unassembled WGS sequence"/>
</dbReference>
<dbReference type="RefSeq" id="WP_143146364.1">
    <property type="nucleotide sequence ID" value="NZ_FQUL01000005.1"/>
</dbReference>
<evidence type="ECO:0000256" key="5">
    <source>
        <dbReference type="ARBA" id="ARBA00022842"/>
    </source>
</evidence>
<dbReference type="SFLD" id="SFLDG01017">
    <property type="entry name" value="Polyprenyl_Transferase_Like"/>
    <property type="match status" value="1"/>
</dbReference>
<dbReference type="InterPro" id="IPR008949">
    <property type="entry name" value="Isoprenoid_synthase_dom_sf"/>
</dbReference>
<dbReference type="GO" id="GO:0004659">
    <property type="term" value="F:prenyltransferase activity"/>
    <property type="evidence" value="ECO:0007669"/>
    <property type="project" value="InterPro"/>
</dbReference>
<protein>
    <submittedName>
        <fullName evidence="7">Heptaprenyl diphosphate synthase</fullName>
    </submittedName>
</protein>
<dbReference type="PANTHER" id="PTHR12001:SF69">
    <property type="entry name" value="ALL TRANS-POLYPRENYL-DIPHOSPHATE SYNTHASE PDSS1"/>
    <property type="match status" value="1"/>
</dbReference>
<accession>A0A1M4TIA6</accession>
<dbReference type="SFLD" id="SFLDS00005">
    <property type="entry name" value="Isoprenoid_Synthase_Type_I"/>
    <property type="match status" value="1"/>
</dbReference>
<evidence type="ECO:0000313" key="7">
    <source>
        <dbReference type="EMBL" id="SHE44213.1"/>
    </source>
</evidence>
<dbReference type="AlphaFoldDB" id="A0A1M4TIA6"/>
<dbReference type="InterPro" id="IPR000092">
    <property type="entry name" value="Polyprenyl_synt"/>
</dbReference>
<dbReference type="PROSITE" id="PS00444">
    <property type="entry name" value="POLYPRENYL_SYNTHASE_2"/>
    <property type="match status" value="1"/>
</dbReference>
<name>A0A1M4TIA6_9ACTN</name>
<dbReference type="STRING" id="1121881.SAMN02745225_00630"/>
<dbReference type="GO" id="GO:0046872">
    <property type="term" value="F:metal ion binding"/>
    <property type="evidence" value="ECO:0007669"/>
    <property type="project" value="UniProtKB-KW"/>
</dbReference>
<dbReference type="GO" id="GO:0008299">
    <property type="term" value="P:isoprenoid biosynthetic process"/>
    <property type="evidence" value="ECO:0007669"/>
    <property type="project" value="InterPro"/>
</dbReference>
<keyword evidence="4" id="KW-0479">Metal-binding</keyword>
<proteinExistence type="inferred from homology"/>
<sequence>MHTKDFEIPQISLAMRELEEHLIESVKSDDPFLTEISTHLIGAGGKRLRPTLALASSLAIASEISDRSYQGAVAVELVHLASLHHDDVMDEASSRRNVESVNSRWGNLLAVVTGDFLLARAAGIAARLGSEVAELLADTLADMCAGQVLEVKSGFDITRNEKDYLEAISGKTASLYATSCKIGATVVSASEREKSLLNSLGHSFGMIFQIRDDILDLVADRTTLGKTPGQDLIEGVYTLPVIYGLSDEGSRDTLAKHLSTAQIDIDSVNKVLYEHGAFLRSVEKLDHYLQQCKEAANDLNSAPIWDVVEVAGSLVDSVTQILEDLPEKL</sequence>
<evidence type="ECO:0000256" key="2">
    <source>
        <dbReference type="ARBA" id="ARBA00006706"/>
    </source>
</evidence>
<dbReference type="CDD" id="cd00685">
    <property type="entry name" value="Trans_IPPS_HT"/>
    <property type="match status" value="1"/>
</dbReference>
<evidence type="ECO:0000256" key="1">
    <source>
        <dbReference type="ARBA" id="ARBA00001946"/>
    </source>
</evidence>
<organism evidence="7 8">
    <name type="scientific">Ferrithrix thermotolerans DSM 19514</name>
    <dbReference type="NCBI Taxonomy" id="1121881"/>
    <lineage>
        <taxon>Bacteria</taxon>
        <taxon>Bacillati</taxon>
        <taxon>Actinomycetota</taxon>
        <taxon>Acidimicrobiia</taxon>
        <taxon>Acidimicrobiales</taxon>
        <taxon>Acidimicrobiaceae</taxon>
        <taxon>Ferrithrix</taxon>
    </lineage>
</organism>
<keyword evidence="3 6" id="KW-0808">Transferase</keyword>
<dbReference type="SUPFAM" id="SSF48576">
    <property type="entry name" value="Terpenoid synthases"/>
    <property type="match status" value="1"/>
</dbReference>
<evidence type="ECO:0000313" key="8">
    <source>
        <dbReference type="Proteomes" id="UP000184295"/>
    </source>
</evidence>
<evidence type="ECO:0000256" key="6">
    <source>
        <dbReference type="RuleBase" id="RU004466"/>
    </source>
</evidence>
<keyword evidence="5" id="KW-0460">Magnesium</keyword>
<dbReference type="PANTHER" id="PTHR12001">
    <property type="entry name" value="GERANYLGERANYL PYROPHOSPHATE SYNTHASE"/>
    <property type="match status" value="1"/>
</dbReference>
<dbReference type="EMBL" id="FQUL01000005">
    <property type="protein sequence ID" value="SHE44213.1"/>
    <property type="molecule type" value="Genomic_DNA"/>
</dbReference>
<reference evidence="8" key="1">
    <citation type="submission" date="2016-11" db="EMBL/GenBank/DDBJ databases">
        <authorList>
            <person name="Varghese N."/>
            <person name="Submissions S."/>
        </authorList>
    </citation>
    <scope>NUCLEOTIDE SEQUENCE [LARGE SCALE GENOMIC DNA]</scope>
    <source>
        <strain evidence="8">DSM 19514</strain>
    </source>
</reference>
<keyword evidence="8" id="KW-1185">Reference proteome</keyword>